<dbReference type="Gene3D" id="2.170.270.10">
    <property type="entry name" value="SET domain"/>
    <property type="match status" value="1"/>
</dbReference>
<accession>A0AAE1C195</accession>
<evidence type="ECO:0000259" key="1">
    <source>
        <dbReference type="PROSITE" id="PS50280"/>
    </source>
</evidence>
<evidence type="ECO:0000313" key="2">
    <source>
        <dbReference type="EMBL" id="KAK3674458.1"/>
    </source>
</evidence>
<protein>
    <recommendedName>
        <fullName evidence="1">SET domain-containing protein</fullName>
    </recommendedName>
</protein>
<dbReference type="SUPFAM" id="SSF82199">
    <property type="entry name" value="SET domain"/>
    <property type="match status" value="1"/>
</dbReference>
<dbReference type="AlphaFoldDB" id="A0AAE1C195"/>
<reference evidence="2" key="1">
    <citation type="submission" date="2023-07" db="EMBL/GenBank/DDBJ databases">
        <title>Black Yeasts Isolated from many extreme environments.</title>
        <authorList>
            <person name="Coleine C."/>
            <person name="Stajich J.E."/>
            <person name="Selbmann L."/>
        </authorList>
    </citation>
    <scope>NUCLEOTIDE SEQUENCE</scope>
    <source>
        <strain evidence="2">CCFEE 5485</strain>
    </source>
</reference>
<organism evidence="2 3">
    <name type="scientific">Recurvomyces mirabilis</name>
    <dbReference type="NCBI Taxonomy" id="574656"/>
    <lineage>
        <taxon>Eukaryota</taxon>
        <taxon>Fungi</taxon>
        <taxon>Dikarya</taxon>
        <taxon>Ascomycota</taxon>
        <taxon>Pezizomycotina</taxon>
        <taxon>Dothideomycetes</taxon>
        <taxon>Dothideomycetidae</taxon>
        <taxon>Mycosphaerellales</taxon>
        <taxon>Teratosphaeriaceae</taxon>
        <taxon>Recurvomyces</taxon>
    </lineage>
</organism>
<evidence type="ECO:0000313" key="3">
    <source>
        <dbReference type="Proteomes" id="UP001274830"/>
    </source>
</evidence>
<dbReference type="Proteomes" id="UP001274830">
    <property type="component" value="Unassembled WGS sequence"/>
</dbReference>
<proteinExistence type="predicted"/>
<sequence length="243" mass="26942">MPSKIKPAVLVTEEQPLEEQKLPQNWPEGITYLTDHTYSDAVTTEQKTALSRTLSDDATWIQVRASEIESPSKNVEIKVITDEKHPACGQRGIFAAHSLIPDSFILLYLGHVHTNALSDTDSKSDYDLNLDGELGLSVDGVNSGNESRHANDYRGISERPNAEFRDCYVQVPSARRAGGMKWERRVAIFVLSAGNAGKRKAGIKAGEEILVNYGKSYWEARKRIASFRHDEAMLKIASLALEG</sequence>
<name>A0AAE1C195_9PEZI</name>
<dbReference type="InterPro" id="IPR046341">
    <property type="entry name" value="SET_dom_sf"/>
</dbReference>
<keyword evidence="3" id="KW-1185">Reference proteome</keyword>
<dbReference type="InterPro" id="IPR001214">
    <property type="entry name" value="SET_dom"/>
</dbReference>
<gene>
    <name evidence="2" type="ORF">LTR78_005544</name>
</gene>
<dbReference type="PROSITE" id="PS50280">
    <property type="entry name" value="SET"/>
    <property type="match status" value="1"/>
</dbReference>
<feature type="domain" description="SET" evidence="1">
    <location>
        <begin position="73"/>
        <end position="214"/>
    </location>
</feature>
<dbReference type="EMBL" id="JAUTXT010000019">
    <property type="protein sequence ID" value="KAK3674458.1"/>
    <property type="molecule type" value="Genomic_DNA"/>
</dbReference>
<comment type="caution">
    <text evidence="2">The sequence shown here is derived from an EMBL/GenBank/DDBJ whole genome shotgun (WGS) entry which is preliminary data.</text>
</comment>